<feature type="domain" description="BTB" evidence="1">
    <location>
        <begin position="30"/>
        <end position="105"/>
    </location>
</feature>
<reference evidence="2 3" key="1">
    <citation type="submission" date="2016-07" db="EMBL/GenBank/DDBJ databases">
        <title>Draft genome of the white-rot fungus Obba rivulosa 3A-2.</title>
        <authorList>
            <consortium name="DOE Joint Genome Institute"/>
            <person name="Miettinen O."/>
            <person name="Riley R."/>
            <person name="Acob R."/>
            <person name="Barry K."/>
            <person name="Cullen D."/>
            <person name="De Vries R."/>
            <person name="Hainaut M."/>
            <person name="Hatakka A."/>
            <person name="Henrissat B."/>
            <person name="Hilden K."/>
            <person name="Kuo R."/>
            <person name="Labutti K."/>
            <person name="Lipzen A."/>
            <person name="Makela M.R."/>
            <person name="Sandor L."/>
            <person name="Spatafora J.W."/>
            <person name="Grigoriev I.V."/>
            <person name="Hibbett D.S."/>
        </authorList>
    </citation>
    <scope>NUCLEOTIDE SEQUENCE [LARGE SCALE GENOMIC DNA]</scope>
    <source>
        <strain evidence="2 3">3A-2</strain>
    </source>
</reference>
<dbReference type="PROSITE" id="PS50097">
    <property type="entry name" value="BTB"/>
    <property type="match status" value="1"/>
</dbReference>
<dbReference type="SMART" id="SM00225">
    <property type="entry name" value="BTB"/>
    <property type="match status" value="1"/>
</dbReference>
<dbReference type="AlphaFoldDB" id="A0A8E2DL46"/>
<dbReference type="OrthoDB" id="3223751at2759"/>
<dbReference type="InterPro" id="IPR000210">
    <property type="entry name" value="BTB/POZ_dom"/>
</dbReference>
<dbReference type="Proteomes" id="UP000250043">
    <property type="component" value="Unassembled WGS sequence"/>
</dbReference>
<dbReference type="Gene3D" id="3.30.710.10">
    <property type="entry name" value="Potassium Channel Kv1.1, Chain A"/>
    <property type="match status" value="1"/>
</dbReference>
<dbReference type="SUPFAM" id="SSF54695">
    <property type="entry name" value="POZ domain"/>
    <property type="match status" value="1"/>
</dbReference>
<evidence type="ECO:0000313" key="3">
    <source>
        <dbReference type="Proteomes" id="UP000250043"/>
    </source>
</evidence>
<dbReference type="EMBL" id="KV722390">
    <property type="protein sequence ID" value="OCH91167.1"/>
    <property type="molecule type" value="Genomic_DNA"/>
</dbReference>
<dbReference type="CDD" id="cd18186">
    <property type="entry name" value="BTB_POZ_ZBTB_KLHL-like"/>
    <property type="match status" value="1"/>
</dbReference>
<proteinExistence type="predicted"/>
<evidence type="ECO:0000259" key="1">
    <source>
        <dbReference type="PROSITE" id="PS50097"/>
    </source>
</evidence>
<protein>
    <recommendedName>
        <fullName evidence="1">BTB domain-containing protein</fullName>
    </recommendedName>
</protein>
<name>A0A8E2DL46_9APHY</name>
<organism evidence="2 3">
    <name type="scientific">Obba rivulosa</name>
    <dbReference type="NCBI Taxonomy" id="1052685"/>
    <lineage>
        <taxon>Eukaryota</taxon>
        <taxon>Fungi</taxon>
        <taxon>Dikarya</taxon>
        <taxon>Basidiomycota</taxon>
        <taxon>Agaricomycotina</taxon>
        <taxon>Agaricomycetes</taxon>
        <taxon>Polyporales</taxon>
        <taxon>Gelatoporiaceae</taxon>
        <taxon>Obba</taxon>
    </lineage>
</organism>
<keyword evidence="3" id="KW-1185">Reference proteome</keyword>
<evidence type="ECO:0000313" key="2">
    <source>
        <dbReference type="EMBL" id="OCH91167.1"/>
    </source>
</evidence>
<dbReference type="Pfam" id="PF00651">
    <property type="entry name" value="BTB"/>
    <property type="match status" value="1"/>
</dbReference>
<dbReference type="InterPro" id="IPR011333">
    <property type="entry name" value="SKP1/BTB/POZ_sf"/>
</dbReference>
<gene>
    <name evidence="2" type="ORF">OBBRIDRAFT_834423</name>
</gene>
<sequence length="224" mass="25733">MSAKLQVDALTSPTDPIGWRPKRSRFFLDDDELIIFKAEDTLFRVHRYFLERDSELFRGLFSCPPGKGGAEGKTEERPVELPGVDAFEFECLLDFLYDGMYALTSPARTIQQWMALLSISSRFMFDKIRAMTINALSPRLDAMERIALSSQFDIPQWLKPALVDLCMREKPLSDDEGRRIGFETSLQIARARESFQAGRSKKWCSTCTSDQSHIPFNSSEIYHR</sequence>
<accession>A0A8E2DL46</accession>